<evidence type="ECO:0000256" key="5">
    <source>
        <dbReference type="PROSITE-ProRule" id="PRU00042"/>
    </source>
</evidence>
<keyword evidence="2" id="KW-0677">Repeat</keyword>
<comment type="caution">
    <text evidence="7">The sequence shown here is derived from an EMBL/GenBank/DDBJ whole genome shotgun (WGS) entry which is preliminary data.</text>
</comment>
<dbReference type="GO" id="GO:0005667">
    <property type="term" value="C:transcription regulator complex"/>
    <property type="evidence" value="ECO:0007669"/>
    <property type="project" value="TreeGrafter"/>
</dbReference>
<dbReference type="SUPFAM" id="SSF57667">
    <property type="entry name" value="beta-beta-alpha zinc fingers"/>
    <property type="match status" value="1"/>
</dbReference>
<evidence type="ECO:0000259" key="6">
    <source>
        <dbReference type="PROSITE" id="PS50157"/>
    </source>
</evidence>
<dbReference type="AlphaFoldDB" id="A0A2N0S4K3"/>
<keyword evidence="3 5" id="KW-0863">Zinc-finger</keyword>
<protein>
    <recommendedName>
        <fullName evidence="6">C2H2-type domain-containing protein</fullName>
    </recommendedName>
</protein>
<dbReference type="PANTHER" id="PTHR14003:SF19">
    <property type="entry name" value="YY2 TRANSCRIPTION FACTOR"/>
    <property type="match status" value="1"/>
</dbReference>
<dbReference type="FunFam" id="3.30.160.60:FF:002343">
    <property type="entry name" value="Zinc finger protein 33A"/>
    <property type="match status" value="1"/>
</dbReference>
<dbReference type="InterPro" id="IPR013087">
    <property type="entry name" value="Znf_C2H2_type"/>
</dbReference>
<dbReference type="GO" id="GO:0000981">
    <property type="term" value="F:DNA-binding transcription factor activity, RNA polymerase II-specific"/>
    <property type="evidence" value="ECO:0007669"/>
    <property type="project" value="TreeGrafter"/>
</dbReference>
<dbReference type="GO" id="GO:0000785">
    <property type="term" value="C:chromatin"/>
    <property type="evidence" value="ECO:0007669"/>
    <property type="project" value="TreeGrafter"/>
</dbReference>
<feature type="non-terminal residue" evidence="7">
    <location>
        <position position="66"/>
    </location>
</feature>
<reference evidence="7 8" key="1">
    <citation type="submission" date="2017-10" db="EMBL/GenBank/DDBJ databases">
        <title>Extensive intraspecific genome diversity in a model arbuscular mycorrhizal fungus.</title>
        <authorList>
            <person name="Chen E.C.H."/>
            <person name="Morin E."/>
            <person name="Baudet D."/>
            <person name="Noel J."/>
            <person name="Ndikumana S."/>
            <person name="Charron P."/>
            <person name="St-Onge C."/>
            <person name="Giorgi J."/>
            <person name="Grigoriev I.V."/>
            <person name="Roux C."/>
            <person name="Martin F.M."/>
            <person name="Corradi N."/>
        </authorList>
    </citation>
    <scope>NUCLEOTIDE SEQUENCE [LARGE SCALE GENOMIC DNA]</scope>
    <source>
        <strain evidence="7 8">A1</strain>
    </source>
</reference>
<organism evidence="7 8">
    <name type="scientific">Rhizophagus irregularis</name>
    <dbReference type="NCBI Taxonomy" id="588596"/>
    <lineage>
        <taxon>Eukaryota</taxon>
        <taxon>Fungi</taxon>
        <taxon>Fungi incertae sedis</taxon>
        <taxon>Mucoromycota</taxon>
        <taxon>Glomeromycotina</taxon>
        <taxon>Glomeromycetes</taxon>
        <taxon>Glomerales</taxon>
        <taxon>Glomeraceae</taxon>
        <taxon>Rhizophagus</taxon>
    </lineage>
</organism>
<dbReference type="GO" id="GO:0008270">
    <property type="term" value="F:zinc ion binding"/>
    <property type="evidence" value="ECO:0007669"/>
    <property type="project" value="UniProtKB-KW"/>
</dbReference>
<dbReference type="VEuPathDB" id="FungiDB:RhiirA1_318301"/>
<evidence type="ECO:0000313" key="8">
    <source>
        <dbReference type="Proteomes" id="UP000232688"/>
    </source>
</evidence>
<dbReference type="Gene3D" id="3.30.160.60">
    <property type="entry name" value="Classic Zinc Finger"/>
    <property type="match status" value="2"/>
</dbReference>
<gene>
    <name evidence="7" type="ORF">RhiirA1_318301</name>
</gene>
<feature type="non-terminal residue" evidence="7">
    <location>
        <position position="1"/>
    </location>
</feature>
<feature type="domain" description="C2H2-type" evidence="6">
    <location>
        <begin position="15"/>
        <end position="44"/>
    </location>
</feature>
<dbReference type="VEuPathDB" id="FungiDB:RhiirFUN_019765"/>
<dbReference type="EMBL" id="LLXH01000218">
    <property type="protein sequence ID" value="PKC70479.1"/>
    <property type="molecule type" value="Genomic_DNA"/>
</dbReference>
<accession>A0A2N0S4K3</accession>
<evidence type="ECO:0000256" key="2">
    <source>
        <dbReference type="ARBA" id="ARBA00022737"/>
    </source>
</evidence>
<dbReference type="Proteomes" id="UP000232688">
    <property type="component" value="Unassembled WGS sequence"/>
</dbReference>
<name>A0A2N0S4K3_9GLOM</name>
<dbReference type="InterPro" id="IPR036236">
    <property type="entry name" value="Znf_C2H2_sf"/>
</dbReference>
<reference evidence="7 8" key="2">
    <citation type="submission" date="2017-10" db="EMBL/GenBank/DDBJ databases">
        <title>Genome analyses suggest a sexual origin of heterokaryosis in a supposedly ancient asexual fungus.</title>
        <authorList>
            <person name="Corradi N."/>
            <person name="Sedzielewska K."/>
            <person name="Noel J."/>
            <person name="Charron P."/>
            <person name="Farinelli L."/>
            <person name="Marton T."/>
            <person name="Kruger M."/>
            <person name="Pelin A."/>
            <person name="Brachmann A."/>
            <person name="Corradi N."/>
        </authorList>
    </citation>
    <scope>NUCLEOTIDE SEQUENCE [LARGE SCALE GENOMIC DNA]</scope>
    <source>
        <strain evidence="7 8">A1</strain>
    </source>
</reference>
<keyword evidence="1" id="KW-0479">Metal-binding</keyword>
<sequence>HLARHNRIHTGEKNFQCLMPGCTSKFSRQDNMMQHYRTHLSVKSRRVVLPPIRTLAPPILSPQSMK</sequence>
<dbReference type="PROSITE" id="PS00028">
    <property type="entry name" value="ZINC_FINGER_C2H2_1"/>
    <property type="match status" value="1"/>
</dbReference>
<keyword evidence="4" id="KW-0862">Zinc</keyword>
<dbReference type="GO" id="GO:0000978">
    <property type="term" value="F:RNA polymerase II cis-regulatory region sequence-specific DNA binding"/>
    <property type="evidence" value="ECO:0007669"/>
    <property type="project" value="TreeGrafter"/>
</dbReference>
<dbReference type="PANTHER" id="PTHR14003">
    <property type="entry name" value="TRANSCRIPTIONAL REPRESSOR PROTEIN YY"/>
    <property type="match status" value="1"/>
</dbReference>
<evidence type="ECO:0000313" key="7">
    <source>
        <dbReference type="EMBL" id="PKC70479.1"/>
    </source>
</evidence>
<dbReference type="VEuPathDB" id="FungiDB:FUN_018370"/>
<evidence type="ECO:0000256" key="1">
    <source>
        <dbReference type="ARBA" id="ARBA00022723"/>
    </source>
</evidence>
<evidence type="ECO:0000256" key="3">
    <source>
        <dbReference type="ARBA" id="ARBA00022771"/>
    </source>
</evidence>
<evidence type="ECO:0000256" key="4">
    <source>
        <dbReference type="ARBA" id="ARBA00022833"/>
    </source>
</evidence>
<dbReference type="PROSITE" id="PS50157">
    <property type="entry name" value="ZINC_FINGER_C2H2_2"/>
    <property type="match status" value="1"/>
</dbReference>
<proteinExistence type="predicted"/>
<dbReference type="GO" id="GO:0031519">
    <property type="term" value="C:PcG protein complex"/>
    <property type="evidence" value="ECO:0007669"/>
    <property type="project" value="TreeGrafter"/>
</dbReference>